<evidence type="ECO:0000313" key="2">
    <source>
        <dbReference type="EMBL" id="ANA49228.1"/>
    </source>
</evidence>
<dbReference type="EMBL" id="KU862660">
    <property type="protein sequence ID" value="ANA49228.1"/>
    <property type="molecule type" value="Genomic_DNA"/>
</dbReference>
<keyword evidence="1" id="KW-0812">Transmembrane</keyword>
<organism evidence="2 3">
    <name type="scientific">Pseudomonas phage phiPMW</name>
    <dbReference type="NCBI Taxonomy" id="1815582"/>
    <lineage>
        <taxon>Viruses</taxon>
        <taxon>Duplodnaviria</taxon>
        <taxon>Heunggongvirae</taxon>
        <taxon>Uroviricota</taxon>
        <taxon>Caudoviricetes</taxon>
        <taxon>Plaisancevirus</taxon>
        <taxon>Plaisancevirus PMW</taxon>
    </lineage>
</organism>
<feature type="transmembrane region" description="Helical" evidence="1">
    <location>
        <begin position="20"/>
        <end position="44"/>
    </location>
</feature>
<keyword evidence="3" id="KW-1185">Reference proteome</keyword>
<dbReference type="Proteomes" id="UP000223738">
    <property type="component" value="Segment"/>
</dbReference>
<accession>A0A1S5R1H8</accession>
<keyword evidence="1" id="KW-0472">Membrane</keyword>
<protein>
    <submittedName>
        <fullName evidence="2">Uncharacterized protein</fullName>
    </submittedName>
</protein>
<name>A0A1S5R1H8_9CAUD</name>
<evidence type="ECO:0000256" key="1">
    <source>
        <dbReference type="SAM" id="Phobius"/>
    </source>
</evidence>
<evidence type="ECO:0000313" key="3">
    <source>
        <dbReference type="Proteomes" id="UP000223738"/>
    </source>
</evidence>
<gene>
    <name evidence="2" type="ORF">PMW_103</name>
</gene>
<proteinExistence type="predicted"/>
<sequence>MMNSLHTYDTLFIHNGNLPDLWICMCISVVLLTLIIPVLAYISFKE</sequence>
<reference evidence="2 3" key="1">
    <citation type="submission" date="2016-03" db="EMBL/GenBank/DDBJ databases">
        <title>Characterization of pf16 and phiPMW: Two novel phages infecting Pseudomonas putida PpG1.</title>
        <authorList>
            <person name="Magill D.J."/>
            <person name="Krylov V.N."/>
            <person name="Allen C.C.R."/>
            <person name="McGrath J.W."/>
            <person name="Quinn J.P."/>
            <person name="Kulakov L.A."/>
        </authorList>
    </citation>
    <scope>NUCLEOTIDE SEQUENCE [LARGE SCALE GENOMIC DNA]</scope>
</reference>
<keyword evidence="1" id="KW-1133">Transmembrane helix</keyword>